<keyword evidence="1" id="KW-0472">Membrane</keyword>
<keyword evidence="1" id="KW-1133">Transmembrane helix</keyword>
<evidence type="ECO:0000313" key="3">
    <source>
        <dbReference type="Proteomes" id="UP000479692"/>
    </source>
</evidence>
<evidence type="ECO:0000256" key="1">
    <source>
        <dbReference type="SAM" id="Phobius"/>
    </source>
</evidence>
<protein>
    <submittedName>
        <fullName evidence="2">Uncharacterized protein</fullName>
    </submittedName>
</protein>
<keyword evidence="1" id="KW-0812">Transmembrane</keyword>
<dbReference type="RefSeq" id="WP_156641895.1">
    <property type="nucleotide sequence ID" value="NZ_WOXT01000002.1"/>
</dbReference>
<evidence type="ECO:0000313" key="2">
    <source>
        <dbReference type="EMBL" id="MUV14599.1"/>
    </source>
</evidence>
<comment type="caution">
    <text evidence="2">The sequence shown here is derived from an EMBL/GenBank/DDBJ whole genome shotgun (WGS) entry which is preliminary data.</text>
</comment>
<sequence length="231" mass="25050">MGPPDRDRKRIDRLPMLATVLGCLVAVLVVGAIGMLAWSKGVNIPREHPGNYFPSGAVSDFEQEWFGKHLFAMEEPVLGAPRADAARGVSELRVLVLPTWGHPAAVRYTFDKSATERRAIKLCGAGGYEPGEIGIDDTETLAPAESAALLASLDASGYWSMPAKDDVWGTDGSEVIIETVRDGERRVRVRWTPENETGPRGLAGFVAFYTDALKRGGVETGQKVVDPACRW</sequence>
<feature type="transmembrane region" description="Helical" evidence="1">
    <location>
        <begin position="16"/>
        <end position="38"/>
    </location>
</feature>
<proteinExistence type="predicted"/>
<dbReference type="AlphaFoldDB" id="A0A7C9LJB9"/>
<accession>A0A7C9LJB9</accession>
<reference evidence="2 3" key="1">
    <citation type="submission" date="2019-12" db="EMBL/GenBank/DDBJ databases">
        <authorList>
            <person name="Xu J."/>
        </authorList>
    </citation>
    <scope>NUCLEOTIDE SEQUENCE [LARGE SCALE GENOMIC DNA]</scope>
    <source>
        <strain evidence="2 3">HX-5-24</strain>
    </source>
</reference>
<dbReference type="EMBL" id="WOXT01000002">
    <property type="protein sequence ID" value="MUV14599.1"/>
    <property type="molecule type" value="Genomic_DNA"/>
</dbReference>
<dbReference type="Proteomes" id="UP000479692">
    <property type="component" value="Unassembled WGS sequence"/>
</dbReference>
<organism evidence="2 3">
    <name type="scientific">Noviluteimonas gilva</name>
    <dbReference type="NCBI Taxonomy" id="2682097"/>
    <lineage>
        <taxon>Bacteria</taxon>
        <taxon>Pseudomonadati</taxon>
        <taxon>Pseudomonadota</taxon>
        <taxon>Gammaproteobacteria</taxon>
        <taxon>Lysobacterales</taxon>
        <taxon>Lysobacteraceae</taxon>
        <taxon>Noviluteimonas</taxon>
    </lineage>
</organism>
<keyword evidence="3" id="KW-1185">Reference proteome</keyword>
<name>A0A7C9LJB9_9GAMM</name>
<gene>
    <name evidence="2" type="ORF">GN331_10315</name>
</gene>